<evidence type="ECO:0000256" key="1">
    <source>
        <dbReference type="ARBA" id="ARBA00004141"/>
    </source>
</evidence>
<organism evidence="11 12">
    <name type="scientific">Microcella pacifica</name>
    <dbReference type="NCBI Taxonomy" id="2591847"/>
    <lineage>
        <taxon>Bacteria</taxon>
        <taxon>Bacillati</taxon>
        <taxon>Actinomycetota</taxon>
        <taxon>Actinomycetes</taxon>
        <taxon>Micrococcales</taxon>
        <taxon>Microbacteriaceae</taxon>
        <taxon>Microcella</taxon>
    </lineage>
</organism>
<dbReference type="PANTHER" id="PTHR37468:SF1">
    <property type="entry name" value="SULFATE TRANSPORTER CYSZ"/>
    <property type="match status" value="1"/>
</dbReference>
<reference evidence="11 12" key="1">
    <citation type="submission" date="2020-03" db="EMBL/GenBank/DDBJ databases">
        <title>Chryseoglobus sp. isolated from a deep-sea seamount.</title>
        <authorList>
            <person name="Zhang D.-C."/>
        </authorList>
    </citation>
    <scope>NUCLEOTIDE SEQUENCE [LARGE SCALE GENOMIC DNA]</scope>
    <source>
        <strain evidence="11 12">KN1116</strain>
    </source>
</reference>
<comment type="subcellular location">
    <subcellularLocation>
        <location evidence="1">Membrane</location>
        <topology evidence="1">Multi-pass membrane protein</topology>
    </subcellularLocation>
</comment>
<evidence type="ECO:0000256" key="2">
    <source>
        <dbReference type="ARBA" id="ARBA00022448"/>
    </source>
</evidence>
<dbReference type="InterPro" id="IPR050480">
    <property type="entry name" value="CysZ-like"/>
</dbReference>
<evidence type="ECO:0000256" key="3">
    <source>
        <dbReference type="ARBA" id="ARBA00022475"/>
    </source>
</evidence>
<accession>A0A9E5JP50</accession>
<comment type="caution">
    <text evidence="11">The sequence shown here is derived from an EMBL/GenBank/DDBJ whole genome shotgun (WGS) entry which is preliminary data.</text>
</comment>
<keyword evidence="5" id="KW-0028">Amino-acid biosynthesis</keyword>
<feature type="transmembrane region" description="Helical" evidence="10">
    <location>
        <begin position="91"/>
        <end position="117"/>
    </location>
</feature>
<keyword evidence="8" id="KW-0764">Sulfate transport</keyword>
<keyword evidence="7 10" id="KW-1133">Transmembrane helix</keyword>
<keyword evidence="12" id="KW-1185">Reference proteome</keyword>
<dbReference type="GO" id="GO:0005886">
    <property type="term" value="C:plasma membrane"/>
    <property type="evidence" value="ECO:0007669"/>
    <property type="project" value="TreeGrafter"/>
</dbReference>
<keyword evidence="3" id="KW-1003">Cell membrane</keyword>
<keyword evidence="6 10" id="KW-0812">Transmembrane</keyword>
<evidence type="ECO:0000256" key="8">
    <source>
        <dbReference type="ARBA" id="ARBA00023032"/>
    </source>
</evidence>
<gene>
    <name evidence="11" type="ORF">FK219_007380</name>
</gene>
<evidence type="ECO:0000256" key="5">
    <source>
        <dbReference type="ARBA" id="ARBA00022605"/>
    </source>
</evidence>
<keyword evidence="2" id="KW-0813">Transport</keyword>
<dbReference type="AlphaFoldDB" id="A0A9E5JP50"/>
<evidence type="ECO:0000256" key="7">
    <source>
        <dbReference type="ARBA" id="ARBA00022989"/>
    </source>
</evidence>
<keyword evidence="9 10" id="KW-0472">Membrane</keyword>
<dbReference type="InterPro" id="IPR059112">
    <property type="entry name" value="CysZ/EI24"/>
</dbReference>
<dbReference type="RefSeq" id="WP_152583550.1">
    <property type="nucleotide sequence ID" value="NZ_VIKT02000010.1"/>
</dbReference>
<feature type="transmembrane region" description="Helical" evidence="10">
    <location>
        <begin position="152"/>
        <end position="175"/>
    </location>
</feature>
<sequence>MARRAGGGRGASRAGSIVREFIAGASLVFRGFATWRRRPGLMLFGMLPAVIAAAIIATVLVLMGLNAQDLSAVLTGFAEEWDAGWRDALRAVVAILLVAGVIIAAVYTFTALTLLIGDPFYERVWRRTEQDLGGFAPTPLTFWRSFGGGILLVLRAISYGLLTFLAGLLPIMGAVTGPVTGVLLGGHLIQRELTTRPLEARGIDGAARARLIRGSRARALGFGVATQLLYLVPGGAIVVMPAAVVGATLLARDALARAELAGAPAADADPPAEPAP</sequence>
<dbReference type="PANTHER" id="PTHR37468">
    <property type="entry name" value="SULFATE TRANSPORTER CYSZ"/>
    <property type="match status" value="1"/>
</dbReference>
<evidence type="ECO:0000256" key="10">
    <source>
        <dbReference type="SAM" id="Phobius"/>
    </source>
</evidence>
<keyword evidence="4" id="KW-0997">Cell inner membrane</keyword>
<dbReference type="EMBL" id="VIKT02000010">
    <property type="protein sequence ID" value="NHF63060.1"/>
    <property type="molecule type" value="Genomic_DNA"/>
</dbReference>
<evidence type="ECO:0000313" key="11">
    <source>
        <dbReference type="EMBL" id="NHF63060.1"/>
    </source>
</evidence>
<dbReference type="GO" id="GO:0009675">
    <property type="term" value="F:high-affinity sulfate:proton symporter activity"/>
    <property type="evidence" value="ECO:0007669"/>
    <property type="project" value="TreeGrafter"/>
</dbReference>
<dbReference type="OrthoDB" id="3375053at2"/>
<dbReference type="GO" id="GO:0000103">
    <property type="term" value="P:sulfate assimilation"/>
    <property type="evidence" value="ECO:0007669"/>
    <property type="project" value="TreeGrafter"/>
</dbReference>
<dbReference type="GO" id="GO:0019344">
    <property type="term" value="P:cysteine biosynthetic process"/>
    <property type="evidence" value="ECO:0007669"/>
    <property type="project" value="TreeGrafter"/>
</dbReference>
<feature type="transmembrane region" description="Helical" evidence="10">
    <location>
        <begin position="228"/>
        <end position="251"/>
    </location>
</feature>
<dbReference type="Proteomes" id="UP000818266">
    <property type="component" value="Unassembled WGS sequence"/>
</dbReference>
<name>A0A9E5JP50_9MICO</name>
<evidence type="ECO:0000256" key="9">
    <source>
        <dbReference type="ARBA" id="ARBA00023136"/>
    </source>
</evidence>
<protein>
    <submittedName>
        <fullName evidence="11">EI24 domain-containing protein</fullName>
    </submittedName>
</protein>
<proteinExistence type="predicted"/>
<evidence type="ECO:0000256" key="4">
    <source>
        <dbReference type="ARBA" id="ARBA00022519"/>
    </source>
</evidence>
<feature type="transmembrane region" description="Helical" evidence="10">
    <location>
        <begin position="40"/>
        <end position="65"/>
    </location>
</feature>
<evidence type="ECO:0000313" key="12">
    <source>
        <dbReference type="Proteomes" id="UP000818266"/>
    </source>
</evidence>
<dbReference type="Pfam" id="PF07264">
    <property type="entry name" value="EI24"/>
    <property type="match status" value="1"/>
</dbReference>
<evidence type="ECO:0000256" key="6">
    <source>
        <dbReference type="ARBA" id="ARBA00022692"/>
    </source>
</evidence>